<dbReference type="GO" id="GO:0005524">
    <property type="term" value="F:ATP binding"/>
    <property type="evidence" value="ECO:0007669"/>
    <property type="project" value="UniProtKB-UniRule"/>
</dbReference>
<dbReference type="InterPro" id="IPR016135">
    <property type="entry name" value="UBQ-conjugating_enzyme/RWD"/>
</dbReference>
<evidence type="ECO:0000313" key="17">
    <source>
        <dbReference type="EMBL" id="CAE4605951.1"/>
    </source>
</evidence>
<dbReference type="Pfam" id="PF00627">
    <property type="entry name" value="UBA"/>
    <property type="match status" value="1"/>
</dbReference>
<reference evidence="17" key="1">
    <citation type="submission" date="2021-01" db="EMBL/GenBank/DDBJ databases">
        <authorList>
            <person name="Corre E."/>
            <person name="Pelletier E."/>
            <person name="Niang G."/>
            <person name="Scheremetjew M."/>
            <person name="Finn R."/>
            <person name="Kale V."/>
            <person name="Holt S."/>
            <person name="Cochrane G."/>
            <person name="Meng A."/>
            <person name="Brown T."/>
            <person name="Cohen L."/>
        </authorList>
    </citation>
    <scope>NUCLEOTIDE SEQUENCE</scope>
    <source>
        <strain evidence="17">GSO104</strain>
    </source>
</reference>
<feature type="active site" description="Glycyl thioester intermediate" evidence="6">
    <location>
        <position position="94"/>
    </location>
</feature>
<dbReference type="InterPro" id="IPR015940">
    <property type="entry name" value="UBA"/>
</dbReference>
<name>A0A6V2EXV4_9STRA</name>
<sequence>MSAAETRLTKELAEVCKDDGTSGVTAVVSESSKSKGSNRNLTGKIKGPDGTPYEGGVFEIDITIPKQYPFEPPKMKFNTKIWHPNISSQTGAICLDILKDQWSPALTIKTALLSLQALLCSPEPGDPQDAEVAKMYKEDISSFDRTAKFWTEMYAKETNKEDAISRVCEMGFDRSSAKKALEKHGWDESAAVNELLGGI</sequence>
<evidence type="ECO:0000313" key="15">
    <source>
        <dbReference type="EMBL" id="CAE4605947.1"/>
    </source>
</evidence>
<evidence type="ECO:0000313" key="14">
    <source>
        <dbReference type="EMBL" id="CAE4605945.1"/>
    </source>
</evidence>
<dbReference type="EMBL" id="HBNS01017830">
    <property type="protein sequence ID" value="CAE4605950.1"/>
    <property type="molecule type" value="Transcribed_RNA"/>
</dbReference>
<evidence type="ECO:0000256" key="3">
    <source>
        <dbReference type="ARBA" id="ARBA00022741"/>
    </source>
</evidence>
<dbReference type="EMBL" id="HBNS01017823">
    <property type="protein sequence ID" value="CAE4605938.1"/>
    <property type="molecule type" value="Transcribed_RNA"/>
</dbReference>
<dbReference type="EMBL" id="HBNS01017827">
    <property type="protein sequence ID" value="CAE4605945.1"/>
    <property type="molecule type" value="Transcribed_RNA"/>
</dbReference>
<protein>
    <recommendedName>
        <fullName evidence="1">E2 ubiquitin-conjugating enzyme</fullName>
        <ecNumber evidence="1">2.3.2.23</ecNumber>
    </recommendedName>
</protein>
<evidence type="ECO:0000313" key="16">
    <source>
        <dbReference type="EMBL" id="CAE4605950.1"/>
    </source>
</evidence>
<gene>
    <name evidence="11" type="ORF">DBRI00130_LOCUS14248</name>
    <name evidence="12" type="ORF">DBRI00130_LOCUS14249</name>
    <name evidence="13" type="ORF">DBRI00130_LOCUS14251</name>
    <name evidence="14" type="ORF">DBRI00130_LOCUS14252</name>
    <name evidence="15" type="ORF">DBRI00130_LOCUS14253</name>
    <name evidence="16" type="ORF">DBRI00130_LOCUS14255</name>
    <name evidence="17" type="ORF">DBRI00130_LOCUS14256</name>
    <name evidence="18" type="ORF">DBRI00130_LOCUS14257</name>
</gene>
<dbReference type="EMBL" id="HBNS01017831">
    <property type="protein sequence ID" value="CAE4605951.1"/>
    <property type="molecule type" value="Transcribed_RNA"/>
</dbReference>
<dbReference type="Gene3D" id="3.10.110.10">
    <property type="entry name" value="Ubiquitin Conjugating Enzyme"/>
    <property type="match status" value="1"/>
</dbReference>
<keyword evidence="5 7" id="KW-0067">ATP-binding</keyword>
<dbReference type="CDD" id="cd14314">
    <property type="entry name" value="UBA_II_E2_pyUCE_like"/>
    <property type="match status" value="1"/>
</dbReference>
<dbReference type="PROSITE" id="PS50127">
    <property type="entry name" value="UBC_2"/>
    <property type="match status" value="1"/>
</dbReference>
<proteinExistence type="inferred from homology"/>
<organism evidence="17">
    <name type="scientific">Ditylum brightwellii</name>
    <dbReference type="NCBI Taxonomy" id="49249"/>
    <lineage>
        <taxon>Eukaryota</taxon>
        <taxon>Sar</taxon>
        <taxon>Stramenopiles</taxon>
        <taxon>Ochrophyta</taxon>
        <taxon>Bacillariophyta</taxon>
        <taxon>Mediophyceae</taxon>
        <taxon>Lithodesmiophycidae</taxon>
        <taxon>Lithodesmiales</taxon>
        <taxon>Lithodesmiaceae</taxon>
        <taxon>Ditylum</taxon>
    </lineage>
</organism>
<dbReference type="GO" id="GO:0061631">
    <property type="term" value="F:ubiquitin conjugating enzyme activity"/>
    <property type="evidence" value="ECO:0007669"/>
    <property type="project" value="UniProtKB-EC"/>
</dbReference>
<dbReference type="InterPro" id="IPR000608">
    <property type="entry name" value="UBC"/>
</dbReference>
<feature type="compositionally biased region" description="Polar residues" evidence="8">
    <location>
        <begin position="22"/>
        <end position="41"/>
    </location>
</feature>
<dbReference type="InterPro" id="IPR023313">
    <property type="entry name" value="UBQ-conjugating_AS"/>
</dbReference>
<dbReference type="AlphaFoldDB" id="A0A6V2EXV4"/>
<dbReference type="SMART" id="SM00212">
    <property type="entry name" value="UBCc"/>
    <property type="match status" value="1"/>
</dbReference>
<keyword evidence="3 7" id="KW-0547">Nucleotide-binding</keyword>
<dbReference type="EMBL" id="HBNS01017832">
    <property type="protein sequence ID" value="CAE4605952.1"/>
    <property type="molecule type" value="Transcribed_RNA"/>
</dbReference>
<evidence type="ECO:0000256" key="1">
    <source>
        <dbReference type="ARBA" id="ARBA00012486"/>
    </source>
</evidence>
<evidence type="ECO:0000256" key="6">
    <source>
        <dbReference type="PROSITE-ProRule" id="PRU10133"/>
    </source>
</evidence>
<dbReference type="PANTHER" id="PTHR24068">
    <property type="entry name" value="UBIQUITIN-CONJUGATING ENZYME E2"/>
    <property type="match status" value="1"/>
</dbReference>
<dbReference type="InterPro" id="IPR009060">
    <property type="entry name" value="UBA-like_sf"/>
</dbReference>
<dbReference type="SMART" id="SM00165">
    <property type="entry name" value="UBA"/>
    <property type="match status" value="1"/>
</dbReference>
<dbReference type="EMBL" id="HBNS01017826">
    <property type="protein sequence ID" value="CAE4605943.1"/>
    <property type="molecule type" value="Transcribed_RNA"/>
</dbReference>
<dbReference type="Gene3D" id="1.10.8.10">
    <property type="entry name" value="DNA helicase RuvA subunit, C-terminal domain"/>
    <property type="match status" value="1"/>
</dbReference>
<dbReference type="SUPFAM" id="SSF54495">
    <property type="entry name" value="UBC-like"/>
    <property type="match status" value="1"/>
</dbReference>
<evidence type="ECO:0000256" key="5">
    <source>
        <dbReference type="ARBA" id="ARBA00022840"/>
    </source>
</evidence>
<dbReference type="CDD" id="cd23800">
    <property type="entry name" value="UBCc_UBE2K"/>
    <property type="match status" value="1"/>
</dbReference>
<evidence type="ECO:0000256" key="7">
    <source>
        <dbReference type="RuleBase" id="RU362109"/>
    </source>
</evidence>
<feature type="domain" description="UBA" evidence="9">
    <location>
        <begin position="157"/>
        <end position="198"/>
    </location>
</feature>
<evidence type="ECO:0000259" key="9">
    <source>
        <dbReference type="PROSITE" id="PS50030"/>
    </source>
</evidence>
<evidence type="ECO:0000259" key="10">
    <source>
        <dbReference type="PROSITE" id="PS50127"/>
    </source>
</evidence>
<accession>A0A6V2EXV4</accession>
<dbReference type="Pfam" id="PF00179">
    <property type="entry name" value="UQ_con"/>
    <property type="match status" value="1"/>
</dbReference>
<dbReference type="SUPFAM" id="SSF46934">
    <property type="entry name" value="UBA-like"/>
    <property type="match status" value="1"/>
</dbReference>
<dbReference type="EMBL" id="HBNS01017824">
    <property type="protein sequence ID" value="CAE4605939.1"/>
    <property type="molecule type" value="Transcribed_RNA"/>
</dbReference>
<evidence type="ECO:0000256" key="4">
    <source>
        <dbReference type="ARBA" id="ARBA00022786"/>
    </source>
</evidence>
<comment type="similarity">
    <text evidence="7">Belongs to the ubiquitin-conjugating enzyme family.</text>
</comment>
<dbReference type="PROSITE" id="PS00183">
    <property type="entry name" value="UBC_1"/>
    <property type="match status" value="1"/>
</dbReference>
<feature type="domain" description="UBC core" evidence="10">
    <location>
        <begin position="3"/>
        <end position="156"/>
    </location>
</feature>
<feature type="region of interest" description="Disordered" evidence="8">
    <location>
        <begin position="19"/>
        <end position="48"/>
    </location>
</feature>
<dbReference type="EMBL" id="HBNS01017828">
    <property type="protein sequence ID" value="CAE4605947.1"/>
    <property type="molecule type" value="Transcribed_RNA"/>
</dbReference>
<keyword evidence="2" id="KW-0808">Transferase</keyword>
<keyword evidence="4 7" id="KW-0833">Ubl conjugation pathway</keyword>
<dbReference type="PROSITE" id="PS50030">
    <property type="entry name" value="UBA"/>
    <property type="match status" value="1"/>
</dbReference>
<evidence type="ECO:0000313" key="18">
    <source>
        <dbReference type="EMBL" id="CAE4605952.1"/>
    </source>
</evidence>
<dbReference type="FunFam" id="3.10.110.10:FF:000037">
    <property type="entry name" value="ubiquitin-conjugating enzyme E2 27"/>
    <property type="match status" value="1"/>
</dbReference>
<evidence type="ECO:0000256" key="8">
    <source>
        <dbReference type="SAM" id="MobiDB-lite"/>
    </source>
</evidence>
<evidence type="ECO:0000256" key="2">
    <source>
        <dbReference type="ARBA" id="ARBA00022679"/>
    </source>
</evidence>
<dbReference type="EC" id="2.3.2.23" evidence="1"/>
<evidence type="ECO:0000313" key="13">
    <source>
        <dbReference type="EMBL" id="CAE4605943.1"/>
    </source>
</evidence>
<evidence type="ECO:0000313" key="12">
    <source>
        <dbReference type="EMBL" id="CAE4605939.1"/>
    </source>
</evidence>
<evidence type="ECO:0000313" key="11">
    <source>
        <dbReference type="EMBL" id="CAE4605938.1"/>
    </source>
</evidence>